<organism evidence="5 6">
    <name type="scientific">Leersia perrieri</name>
    <dbReference type="NCBI Taxonomy" id="77586"/>
    <lineage>
        <taxon>Eukaryota</taxon>
        <taxon>Viridiplantae</taxon>
        <taxon>Streptophyta</taxon>
        <taxon>Embryophyta</taxon>
        <taxon>Tracheophyta</taxon>
        <taxon>Spermatophyta</taxon>
        <taxon>Magnoliopsida</taxon>
        <taxon>Liliopsida</taxon>
        <taxon>Poales</taxon>
        <taxon>Poaceae</taxon>
        <taxon>BOP clade</taxon>
        <taxon>Oryzoideae</taxon>
        <taxon>Oryzeae</taxon>
        <taxon>Oryzinae</taxon>
        <taxon>Leersia</taxon>
    </lineage>
</organism>
<feature type="domain" description="Wall-associated receptor kinase galacturonan-binding" evidence="4">
    <location>
        <begin position="27"/>
        <end position="96"/>
    </location>
</feature>
<dbReference type="EnsemblPlants" id="LPERR01G02220.1">
    <property type="protein sequence ID" value="LPERR01G02220.1"/>
    <property type="gene ID" value="LPERR01G02220"/>
</dbReference>
<accession>A0A0D9UWI7</accession>
<feature type="chain" id="PRO_5002347106" description="Wall-associated receptor kinase galacturonan-binding domain-containing protein" evidence="3">
    <location>
        <begin position="27"/>
        <end position="221"/>
    </location>
</feature>
<evidence type="ECO:0000256" key="1">
    <source>
        <dbReference type="ARBA" id="ARBA00004167"/>
    </source>
</evidence>
<evidence type="ECO:0000256" key="2">
    <source>
        <dbReference type="ARBA" id="ARBA00022729"/>
    </source>
</evidence>
<reference evidence="6" key="2">
    <citation type="submission" date="2013-12" db="EMBL/GenBank/DDBJ databases">
        <authorList>
            <person name="Yu Y."/>
            <person name="Lee S."/>
            <person name="de Baynast K."/>
            <person name="Wissotski M."/>
            <person name="Liu L."/>
            <person name="Talag J."/>
            <person name="Goicoechea J."/>
            <person name="Angelova A."/>
            <person name="Jetty R."/>
            <person name="Kudrna D."/>
            <person name="Golser W."/>
            <person name="Rivera L."/>
            <person name="Zhang J."/>
            <person name="Wing R."/>
        </authorList>
    </citation>
    <scope>NUCLEOTIDE SEQUENCE</scope>
</reference>
<dbReference type="GO" id="GO:0016020">
    <property type="term" value="C:membrane"/>
    <property type="evidence" value="ECO:0007669"/>
    <property type="project" value="UniProtKB-SubCell"/>
</dbReference>
<keyword evidence="2 3" id="KW-0732">Signal</keyword>
<comment type="subcellular location">
    <subcellularLocation>
        <location evidence="1">Membrane</location>
        <topology evidence="1">Single-pass membrane protein</topology>
    </subcellularLocation>
</comment>
<dbReference type="GO" id="GO:0030247">
    <property type="term" value="F:polysaccharide binding"/>
    <property type="evidence" value="ECO:0007669"/>
    <property type="project" value="InterPro"/>
</dbReference>
<evidence type="ECO:0000259" key="4">
    <source>
        <dbReference type="Pfam" id="PF13947"/>
    </source>
</evidence>
<dbReference type="HOGENOM" id="CLU_000288_38_6_1"/>
<dbReference type="PANTHER" id="PTHR33138:SF75">
    <property type="entry name" value="WALL-ASSOCIATED RECEPTOR KINASE GALACTURONAN-BINDING DOMAIN-CONTAINING PROTEIN"/>
    <property type="match status" value="1"/>
</dbReference>
<keyword evidence="6" id="KW-1185">Reference proteome</keyword>
<feature type="signal peptide" evidence="3">
    <location>
        <begin position="1"/>
        <end position="26"/>
    </location>
</feature>
<dbReference type="STRING" id="77586.A0A0D9UWI7"/>
<dbReference type="InterPro" id="IPR025287">
    <property type="entry name" value="WAK_GUB"/>
</dbReference>
<reference evidence="5 6" key="1">
    <citation type="submission" date="2012-08" db="EMBL/GenBank/DDBJ databases">
        <title>Oryza genome evolution.</title>
        <authorList>
            <person name="Wing R.A."/>
        </authorList>
    </citation>
    <scope>NUCLEOTIDE SEQUENCE</scope>
</reference>
<dbReference type="Gramene" id="LPERR01G02220.1">
    <property type="protein sequence ID" value="LPERR01G02220.1"/>
    <property type="gene ID" value="LPERR01G02220"/>
</dbReference>
<proteinExistence type="predicted"/>
<protein>
    <recommendedName>
        <fullName evidence="4">Wall-associated receptor kinase galacturonan-binding domain-containing protein</fullName>
    </recommendedName>
</protein>
<evidence type="ECO:0000256" key="3">
    <source>
        <dbReference type="SAM" id="SignalP"/>
    </source>
</evidence>
<dbReference type="Proteomes" id="UP000032180">
    <property type="component" value="Chromosome 1"/>
</dbReference>
<evidence type="ECO:0000313" key="6">
    <source>
        <dbReference type="Proteomes" id="UP000032180"/>
    </source>
</evidence>
<reference evidence="5" key="3">
    <citation type="submission" date="2015-04" db="UniProtKB">
        <authorList>
            <consortium name="EnsemblPlants"/>
        </authorList>
    </citation>
    <scope>IDENTIFICATION</scope>
</reference>
<dbReference type="AlphaFoldDB" id="A0A0D9UWI7"/>
<dbReference type="Pfam" id="PF13947">
    <property type="entry name" value="GUB_WAK_bind"/>
    <property type="match status" value="1"/>
</dbReference>
<name>A0A0D9UWI7_9ORYZ</name>
<dbReference type="PANTHER" id="PTHR33138">
    <property type="entry name" value="OS01G0690200 PROTEIN"/>
    <property type="match status" value="1"/>
</dbReference>
<evidence type="ECO:0000313" key="5">
    <source>
        <dbReference type="EnsemblPlants" id="LPERR01G02220.1"/>
    </source>
</evidence>
<sequence length="221" mass="24542">MFMFLAPSIWVAWPLLLILSAAKAQACKVGTCGDMSILEPFGLVTDQADNTSCRWYGFQVTCNNSIPYLGYYRRNQPFRFRIVDIFYNNNSLLVIDTHKTDDFTNASDCHVPSVNTSYKIGSPFSISDVNQKLVLYNCSKAPAAAERSEFGLVETKCGNNTFARLVGRYDDDESGYALDSCYAVIVPVLGRDGEAKVSNYEKLISGGFLLSWLPPQQSDSC</sequence>